<proteinExistence type="predicted"/>
<dbReference type="InterPro" id="IPR052926">
    <property type="entry name" value="Metallo-beta-lactamase_dom"/>
</dbReference>
<gene>
    <name evidence="2" type="ORF">QUW28_08000</name>
</gene>
<dbReference type="PANTHER" id="PTHR13754:SF13">
    <property type="entry name" value="METALLO-BETA-LACTAMASE SUPERFAMILY PROTEIN (AFU_ORTHOLOGUE AFUA_3G07630)"/>
    <property type="match status" value="1"/>
</dbReference>
<accession>A0ABT7VAC2</accession>
<dbReference type="SMART" id="SM00849">
    <property type="entry name" value="Lactamase_B"/>
    <property type="match status" value="1"/>
</dbReference>
<sequence length="277" mass="29567">MKVTVLLENATPSSRLIAKHGLSLLLESGERRVLFDMGPDGSFLRNAHALGVDVLSADAAVISHGHYDHGGGLGAFIEASRDRAAKAPVFVRQGAFGRHVSGSPGRHHDIGLDGALRDEPQVRVVAGDVDLGGGLRLFSCPKRPHPMPASNSKLYVRRGEGFQHDDFIHEQSLLVCEGGRNILVAGCSHAGILNILDRAEELAGAPIDVVVAGLHLTNPSGGTTEGEAATLELAREFARRKTKVYTFHCTGIPSFSLMRDVMGPRIEYLGCGSVREV</sequence>
<reference evidence="2 3" key="2">
    <citation type="submission" date="2023-06" db="EMBL/GenBank/DDBJ databases">
        <authorList>
            <person name="Zeman M."/>
            <person name="Kubasova T."/>
            <person name="Jahodarova E."/>
            <person name="Nykrynova M."/>
            <person name="Rychlik I."/>
        </authorList>
    </citation>
    <scope>NUCLEOTIDE SEQUENCE [LARGE SCALE GENOMIC DNA]</scope>
    <source>
        <strain evidence="2 3">154_Feed</strain>
    </source>
</reference>
<comment type="caution">
    <text evidence="2">The sequence shown here is derived from an EMBL/GenBank/DDBJ whole genome shotgun (WGS) entry which is preliminary data.</text>
</comment>
<dbReference type="InterPro" id="IPR036866">
    <property type="entry name" value="RibonucZ/Hydroxyglut_hydro"/>
</dbReference>
<keyword evidence="3" id="KW-1185">Reference proteome</keyword>
<name>A0ABT7VAC2_9ACTN</name>
<evidence type="ECO:0000313" key="2">
    <source>
        <dbReference type="EMBL" id="MDM8275431.1"/>
    </source>
</evidence>
<dbReference type="InterPro" id="IPR001279">
    <property type="entry name" value="Metallo-B-lactamas"/>
</dbReference>
<dbReference type="RefSeq" id="WP_289545461.1">
    <property type="nucleotide sequence ID" value="NZ_JAUDDZ010000011.1"/>
</dbReference>
<reference evidence="3" key="1">
    <citation type="submission" date="2023-06" db="EMBL/GenBank/DDBJ databases">
        <title>Identification and characterization of horizontal gene transfer across gut microbiota members of farm animals based on homology search.</title>
        <authorList>
            <person name="Zeman M."/>
            <person name="Kubasova T."/>
            <person name="Jahodarova E."/>
            <person name="Nykrynova M."/>
            <person name="Rychlik I."/>
        </authorList>
    </citation>
    <scope>NUCLEOTIDE SEQUENCE [LARGE SCALE GENOMIC DNA]</scope>
    <source>
        <strain evidence="3">154_Feed</strain>
    </source>
</reference>
<dbReference type="Proteomes" id="UP001529421">
    <property type="component" value="Unassembled WGS sequence"/>
</dbReference>
<evidence type="ECO:0000259" key="1">
    <source>
        <dbReference type="SMART" id="SM00849"/>
    </source>
</evidence>
<evidence type="ECO:0000313" key="3">
    <source>
        <dbReference type="Proteomes" id="UP001529421"/>
    </source>
</evidence>
<dbReference type="SUPFAM" id="SSF56281">
    <property type="entry name" value="Metallo-hydrolase/oxidoreductase"/>
    <property type="match status" value="1"/>
</dbReference>
<organism evidence="2 3">
    <name type="scientific">Enorma phocaeensis</name>
    <dbReference type="NCBI Taxonomy" id="1871019"/>
    <lineage>
        <taxon>Bacteria</taxon>
        <taxon>Bacillati</taxon>
        <taxon>Actinomycetota</taxon>
        <taxon>Coriobacteriia</taxon>
        <taxon>Coriobacteriales</taxon>
        <taxon>Coriobacteriaceae</taxon>
        <taxon>Enorma</taxon>
    </lineage>
</organism>
<dbReference type="InterPro" id="IPR041712">
    <property type="entry name" value="DHPS-like_MBL-fold"/>
</dbReference>
<protein>
    <submittedName>
        <fullName evidence="2">MBL fold metallo-hydrolase</fullName>
    </submittedName>
</protein>
<dbReference type="EMBL" id="JAUDDZ010000011">
    <property type="protein sequence ID" value="MDM8275431.1"/>
    <property type="molecule type" value="Genomic_DNA"/>
</dbReference>
<dbReference type="Pfam" id="PF00753">
    <property type="entry name" value="Lactamase_B"/>
    <property type="match status" value="1"/>
</dbReference>
<feature type="domain" description="Metallo-beta-lactamase" evidence="1">
    <location>
        <begin position="20"/>
        <end position="214"/>
    </location>
</feature>
<dbReference type="CDD" id="cd07713">
    <property type="entry name" value="DHPS-like_MBL-fold"/>
    <property type="match status" value="1"/>
</dbReference>
<dbReference type="PANTHER" id="PTHR13754">
    <property type="entry name" value="METALLO-BETA-LACTAMASE SUPERFAMILY PROTEIN"/>
    <property type="match status" value="1"/>
</dbReference>
<dbReference type="Gene3D" id="3.60.15.10">
    <property type="entry name" value="Ribonuclease Z/Hydroxyacylglutathione hydrolase-like"/>
    <property type="match status" value="1"/>
</dbReference>